<feature type="region of interest" description="Disordered" evidence="2">
    <location>
        <begin position="82"/>
        <end position="105"/>
    </location>
</feature>
<evidence type="ECO:0000256" key="2">
    <source>
        <dbReference type="SAM" id="MobiDB-lite"/>
    </source>
</evidence>
<dbReference type="CDD" id="cd00136">
    <property type="entry name" value="PDZ_canonical"/>
    <property type="match status" value="1"/>
</dbReference>
<dbReference type="Gene3D" id="2.30.42.10">
    <property type="match status" value="1"/>
</dbReference>
<dbReference type="Proteomes" id="UP000005239">
    <property type="component" value="Unassembled WGS sequence"/>
</dbReference>
<sequence>MSTAVSSSLLLSDSDDDYELIDTAVNRINVVSTESFKVQLHTDPSAANILPFCMNFRKQLADENATPRDSIEIMEKSKKDFQEMDDEGKEEINLPDETKNDAKTGVNIKSENKGTRRSIGVYEIYLFAFLFFVALSSGMMKNNKEKHLNAAQDNQHYQKVVMDIHGLLGKNDILDKEMDLNQKKLDRIIAEMATNNAEIERLKKIENEMMKEEHSTAADFRFVTMPEGWQVKIVSHFVVEIQKNGGDLRVGDQILAVNDADLYGLDKKTLADIVGDGKRPITFVVRHNPAGMEAVKRIMELKNEWMEMKKNMKK</sequence>
<reference evidence="4" key="2">
    <citation type="submission" date="2022-06" db="UniProtKB">
        <authorList>
            <consortium name="EnsemblMetazoa"/>
        </authorList>
    </citation>
    <scope>IDENTIFICATION</scope>
    <source>
        <strain evidence="4">PS312</strain>
    </source>
</reference>
<evidence type="ECO:0000313" key="4">
    <source>
        <dbReference type="EnsemblMetazoa" id="PPA37559.1"/>
    </source>
</evidence>
<feature type="transmembrane region" description="Helical" evidence="3">
    <location>
        <begin position="119"/>
        <end position="140"/>
    </location>
</feature>
<evidence type="ECO:0000256" key="3">
    <source>
        <dbReference type="SAM" id="Phobius"/>
    </source>
</evidence>
<reference evidence="5" key="1">
    <citation type="journal article" date="2008" name="Nat. Genet.">
        <title>The Pristionchus pacificus genome provides a unique perspective on nematode lifestyle and parasitism.</title>
        <authorList>
            <person name="Dieterich C."/>
            <person name="Clifton S.W."/>
            <person name="Schuster L.N."/>
            <person name="Chinwalla A."/>
            <person name="Delehaunty K."/>
            <person name="Dinkelacker I."/>
            <person name="Fulton L."/>
            <person name="Fulton R."/>
            <person name="Godfrey J."/>
            <person name="Minx P."/>
            <person name="Mitreva M."/>
            <person name="Roeseler W."/>
            <person name="Tian H."/>
            <person name="Witte H."/>
            <person name="Yang S.P."/>
            <person name="Wilson R.K."/>
            <person name="Sommer R.J."/>
        </authorList>
    </citation>
    <scope>NUCLEOTIDE SEQUENCE [LARGE SCALE GENOMIC DNA]</scope>
    <source>
        <strain evidence="5">PS312</strain>
    </source>
</reference>
<protein>
    <submittedName>
        <fullName evidence="4">Uncharacterized protein</fullName>
    </submittedName>
</protein>
<accession>A0A8R1YUK2</accession>
<keyword evidence="3" id="KW-0812">Transmembrane</keyword>
<keyword evidence="5" id="KW-1185">Reference proteome</keyword>
<evidence type="ECO:0000256" key="1">
    <source>
        <dbReference type="SAM" id="Coils"/>
    </source>
</evidence>
<dbReference type="AlphaFoldDB" id="A0A2A6BB73"/>
<keyword evidence="3" id="KW-1133">Transmembrane helix</keyword>
<keyword evidence="3" id="KW-0472">Membrane</keyword>
<feature type="coiled-coil region" evidence="1">
    <location>
        <begin position="185"/>
        <end position="215"/>
    </location>
</feature>
<organism evidence="4 5">
    <name type="scientific">Pristionchus pacificus</name>
    <name type="common">Parasitic nematode worm</name>
    <dbReference type="NCBI Taxonomy" id="54126"/>
    <lineage>
        <taxon>Eukaryota</taxon>
        <taxon>Metazoa</taxon>
        <taxon>Ecdysozoa</taxon>
        <taxon>Nematoda</taxon>
        <taxon>Chromadorea</taxon>
        <taxon>Rhabditida</taxon>
        <taxon>Rhabditina</taxon>
        <taxon>Diplogasteromorpha</taxon>
        <taxon>Diplogasteroidea</taxon>
        <taxon>Neodiplogasteridae</taxon>
        <taxon>Pristionchus</taxon>
    </lineage>
</organism>
<keyword evidence="1" id="KW-0175">Coiled coil</keyword>
<gene>
    <name evidence="4" type="primary">WBGene00275928</name>
</gene>
<feature type="compositionally biased region" description="Basic and acidic residues" evidence="2">
    <location>
        <begin position="90"/>
        <end position="102"/>
    </location>
</feature>
<dbReference type="EnsemblMetazoa" id="PPA37559.1">
    <property type="protein sequence ID" value="PPA37559.1"/>
    <property type="gene ID" value="WBGene00275928"/>
</dbReference>
<proteinExistence type="predicted"/>
<evidence type="ECO:0000313" key="5">
    <source>
        <dbReference type="Proteomes" id="UP000005239"/>
    </source>
</evidence>
<dbReference type="InterPro" id="IPR036034">
    <property type="entry name" value="PDZ_sf"/>
</dbReference>
<name>A0A2A6BB73_PRIPA</name>
<accession>A0A2A6BB73</accession>
<dbReference type="SUPFAM" id="SSF50156">
    <property type="entry name" value="PDZ domain-like"/>
    <property type="match status" value="1"/>
</dbReference>